<dbReference type="Pfam" id="PF04248">
    <property type="entry name" value="NTP_transf_9"/>
    <property type="match status" value="2"/>
</dbReference>
<organism evidence="2 3">
    <name type="scientific">Myceligenerans xiligouense</name>
    <dbReference type="NCBI Taxonomy" id="253184"/>
    <lineage>
        <taxon>Bacteria</taxon>
        <taxon>Bacillati</taxon>
        <taxon>Actinomycetota</taxon>
        <taxon>Actinomycetes</taxon>
        <taxon>Micrococcales</taxon>
        <taxon>Promicromonosporaceae</taxon>
        <taxon>Myceligenerans</taxon>
    </lineage>
</organism>
<comment type="caution">
    <text evidence="2">The sequence shown here is derived from an EMBL/GenBank/DDBJ whole genome shotgun (WGS) entry which is preliminary data.</text>
</comment>
<dbReference type="Proteomes" id="UP000280501">
    <property type="component" value="Unassembled WGS sequence"/>
</dbReference>
<dbReference type="RefSeq" id="WP_123813155.1">
    <property type="nucleotide sequence ID" value="NZ_RKQZ01000001.1"/>
</dbReference>
<evidence type="ECO:0000259" key="1">
    <source>
        <dbReference type="Pfam" id="PF04248"/>
    </source>
</evidence>
<dbReference type="PANTHER" id="PTHR34310">
    <property type="entry name" value="DUF427 DOMAIN PROTEIN (AFU_ORTHOLOGUE AFUA_3G02220)"/>
    <property type="match status" value="1"/>
</dbReference>
<dbReference type="Gene3D" id="2.170.150.40">
    <property type="entry name" value="Domain of unknown function (DUF427)"/>
    <property type="match status" value="2"/>
</dbReference>
<dbReference type="InterPro" id="IPR038694">
    <property type="entry name" value="DUF427_sf"/>
</dbReference>
<evidence type="ECO:0000313" key="2">
    <source>
        <dbReference type="EMBL" id="RPF19925.1"/>
    </source>
</evidence>
<dbReference type="PANTHER" id="PTHR34310:SF8">
    <property type="entry name" value="CONSERVED PROTEIN"/>
    <property type="match status" value="1"/>
</dbReference>
<reference evidence="2 3" key="1">
    <citation type="submission" date="2018-11" db="EMBL/GenBank/DDBJ databases">
        <title>Sequencing the genomes of 1000 actinobacteria strains.</title>
        <authorList>
            <person name="Klenk H.-P."/>
        </authorList>
    </citation>
    <scope>NUCLEOTIDE SEQUENCE [LARGE SCALE GENOMIC DNA]</scope>
    <source>
        <strain evidence="2 3">DSM 15700</strain>
    </source>
</reference>
<feature type="domain" description="DUF427" evidence="1">
    <location>
        <begin position="145"/>
        <end position="237"/>
    </location>
</feature>
<dbReference type="InterPro" id="IPR007361">
    <property type="entry name" value="DUF427"/>
</dbReference>
<evidence type="ECO:0000313" key="3">
    <source>
        <dbReference type="Proteomes" id="UP000280501"/>
    </source>
</evidence>
<accession>A0A3N4ZGG2</accession>
<protein>
    <submittedName>
        <fullName evidence="2">Uncharacterized protein (DUF427 family)</fullName>
    </submittedName>
</protein>
<dbReference type="OrthoDB" id="285364at2"/>
<sequence>MPEIVENPFVIAPGTVQRGRTRIRAFSEGELVADATAPLLVWEHSYYPQYFFAPEDLEVEVRPTASRSPRSKALGPSELFDVVVGDRTLPGAARRYPQAPVEAMRDAFVLTWSAFDTWLEEDEVLHTHARSPYVRTDALPSSRHVRVVVGGEVVAESHRPVVLTETGLVPRYYLPRVDVRMDLLTPTDTTSHCPYKGEASYWSLSAGGTELTDIVWGYTTPLPESVRLAGLVCFWPEKSAELEFYVDGVRVGRP</sequence>
<feature type="domain" description="DUF427" evidence="1">
    <location>
        <begin position="24"/>
        <end position="102"/>
    </location>
</feature>
<dbReference type="EMBL" id="RKQZ01000001">
    <property type="protein sequence ID" value="RPF19925.1"/>
    <property type="molecule type" value="Genomic_DNA"/>
</dbReference>
<name>A0A3N4ZGG2_9MICO</name>
<dbReference type="AlphaFoldDB" id="A0A3N4ZGG2"/>
<proteinExistence type="predicted"/>
<keyword evidence="3" id="KW-1185">Reference proteome</keyword>
<gene>
    <name evidence="2" type="ORF">EDD34_0497</name>
</gene>